<dbReference type="SMART" id="SM00829">
    <property type="entry name" value="PKS_ER"/>
    <property type="match status" value="1"/>
</dbReference>
<dbReference type="SUPFAM" id="SSF50129">
    <property type="entry name" value="GroES-like"/>
    <property type="match status" value="1"/>
</dbReference>
<comment type="caution">
    <text evidence="2">The sequence shown here is derived from an EMBL/GenBank/DDBJ whole genome shotgun (WGS) entry which is preliminary data.</text>
</comment>
<dbReference type="InterPro" id="IPR051397">
    <property type="entry name" value="Zn-ADH-like_protein"/>
</dbReference>
<reference evidence="3" key="1">
    <citation type="journal article" date="2019" name="Int. J. Syst. Evol. Microbiol.">
        <title>The Global Catalogue of Microorganisms (GCM) 10K type strain sequencing project: providing services to taxonomists for standard genome sequencing and annotation.</title>
        <authorList>
            <consortium name="The Broad Institute Genomics Platform"/>
            <consortium name="The Broad Institute Genome Sequencing Center for Infectious Disease"/>
            <person name="Wu L."/>
            <person name="Ma J."/>
        </authorList>
    </citation>
    <scope>NUCLEOTIDE SEQUENCE [LARGE SCALE GENOMIC DNA]</scope>
    <source>
        <strain evidence="3">KCTC 42586</strain>
    </source>
</reference>
<evidence type="ECO:0000313" key="3">
    <source>
        <dbReference type="Proteomes" id="UP001596263"/>
    </source>
</evidence>
<gene>
    <name evidence="2" type="ORF">ACFPQ9_38595</name>
</gene>
<dbReference type="RefSeq" id="WP_380863815.1">
    <property type="nucleotide sequence ID" value="NZ_JBHSKM010000044.1"/>
</dbReference>
<dbReference type="InterPro" id="IPR002364">
    <property type="entry name" value="Quin_OxRdtase/zeta-crystal_CS"/>
</dbReference>
<keyword evidence="3" id="KW-1185">Reference proteome</keyword>
<proteinExistence type="predicted"/>
<dbReference type="InterPro" id="IPR036291">
    <property type="entry name" value="NAD(P)-bd_dom_sf"/>
</dbReference>
<dbReference type="InterPro" id="IPR020843">
    <property type="entry name" value="ER"/>
</dbReference>
<dbReference type="Proteomes" id="UP001596263">
    <property type="component" value="Unassembled WGS sequence"/>
</dbReference>
<dbReference type="PANTHER" id="PTHR43677">
    <property type="entry name" value="SHORT-CHAIN DEHYDROGENASE/REDUCTASE"/>
    <property type="match status" value="1"/>
</dbReference>
<dbReference type="InterPro" id="IPR011032">
    <property type="entry name" value="GroES-like_sf"/>
</dbReference>
<evidence type="ECO:0000313" key="2">
    <source>
        <dbReference type="EMBL" id="MFC5219747.1"/>
    </source>
</evidence>
<dbReference type="Gene3D" id="3.40.50.720">
    <property type="entry name" value="NAD(P)-binding Rossmann-like Domain"/>
    <property type="match status" value="1"/>
</dbReference>
<name>A0ABW0CX81_STRCD</name>
<evidence type="ECO:0000259" key="1">
    <source>
        <dbReference type="SMART" id="SM00829"/>
    </source>
</evidence>
<dbReference type="InterPro" id="IPR013154">
    <property type="entry name" value="ADH-like_N"/>
</dbReference>
<organism evidence="2 3">
    <name type="scientific">Streptomyces coerulescens</name>
    <dbReference type="NCBI Taxonomy" id="29304"/>
    <lineage>
        <taxon>Bacteria</taxon>
        <taxon>Bacillati</taxon>
        <taxon>Actinomycetota</taxon>
        <taxon>Actinomycetes</taxon>
        <taxon>Kitasatosporales</taxon>
        <taxon>Streptomycetaceae</taxon>
        <taxon>Streptomyces</taxon>
    </lineage>
</organism>
<dbReference type="Pfam" id="PF13602">
    <property type="entry name" value="ADH_zinc_N_2"/>
    <property type="match status" value="1"/>
</dbReference>
<dbReference type="PROSITE" id="PS01162">
    <property type="entry name" value="QOR_ZETA_CRYSTAL"/>
    <property type="match status" value="1"/>
</dbReference>
<sequence>MSTTTQTLQGHAWVVEEFGAPDAMRWTKATTPAPPAGHARLRVVAAGVGFTDLMARQGEYLLQRRTPFTPGYELVAEVVDQGRPDGGPAVPPVGTLVAVALAGMAAYTEHLNLPAWQLVPLPQGLDPVTAAAVPLDYLTALSLLDTHGRVRRGDTVLIQGASGGVGQAVAQLGRLAGLRMYGTASASGAARLASQGVTHIDYRSQDFESVVREAEPHGIQSVFDHIGGANLRKGYRLLAPGGTLVSYAFTGRPGRMMRDTVLGAARVKAMNLRPGRRAALCMVPRELKSDHSWYRTALARVLTMVRDGELAPTVAAVRPLREAADVHRALERGEFSGKVVLTSGR</sequence>
<dbReference type="EMBL" id="JBHSKM010000044">
    <property type="protein sequence ID" value="MFC5219747.1"/>
    <property type="molecule type" value="Genomic_DNA"/>
</dbReference>
<protein>
    <submittedName>
        <fullName evidence="2">Zinc-binding dehydrogenase</fullName>
    </submittedName>
</protein>
<feature type="domain" description="Enoyl reductase (ER)" evidence="1">
    <location>
        <begin position="19"/>
        <end position="341"/>
    </location>
</feature>
<accession>A0ABW0CX81</accession>
<dbReference type="Gene3D" id="3.90.180.10">
    <property type="entry name" value="Medium-chain alcohol dehydrogenases, catalytic domain"/>
    <property type="match status" value="1"/>
</dbReference>
<dbReference type="SUPFAM" id="SSF51735">
    <property type="entry name" value="NAD(P)-binding Rossmann-fold domains"/>
    <property type="match status" value="1"/>
</dbReference>
<dbReference type="PANTHER" id="PTHR43677:SF4">
    <property type="entry name" value="QUINONE OXIDOREDUCTASE-LIKE PROTEIN 2"/>
    <property type="match status" value="1"/>
</dbReference>
<dbReference type="Pfam" id="PF08240">
    <property type="entry name" value="ADH_N"/>
    <property type="match status" value="1"/>
</dbReference>